<feature type="region of interest" description="Disordered" evidence="1">
    <location>
        <begin position="46"/>
        <end position="69"/>
    </location>
</feature>
<sequence>MTSPGVYPWALRPSWSPLPRVCATDCATPLLRVFWSVTSTDHGSPTWGDDSLYSQQHPSGSPPVDESGRLTAAKAPVSGVSVPRHMGVGSDLVHTLDYVVLLQVMFNLASSMESTPLSVWKQLQERGIRSAKNARELVGRNAVYESFARLLDAGYVRRTQLPHPTKPGRKGPVVYEVYDNPAWNPDWSPASPETEGNGEAKPQVMTLPGTPEASFGEADKTAGQNASRNAGSGNDGSGVPGSGKRHVPAGQNASRVPGSGIASPPHPPEEEDSSSPTPHTRPSGSLPSQREEGPEFSPEEICAAEDFLQQMRLWQAGASTARSCAPKLLRTMLQQGWPSLVDADADYLTLLEAEVLKNTGGATSWTKCLPRWVRDLRRYALVRSQPASASTSGSNARPTAARGVIEACLECDEYGWLLDDDDEAPQRRCTHPGVTRSEVEAAK</sequence>
<accession>Q203Z1</accession>
<evidence type="ECO:0000313" key="2">
    <source>
        <dbReference type="EMBL" id="ABD72323.1"/>
    </source>
</evidence>
<feature type="region of interest" description="Disordered" evidence="1">
    <location>
        <begin position="185"/>
        <end position="297"/>
    </location>
</feature>
<reference evidence="2" key="1">
    <citation type="journal article" date="2006" name="J. Bacteriol.">
        <title>Characterization of the genetic components of Streptomyces lividans linear plasmid SLP2 for replication in circular and linear modes.</title>
        <authorList>
            <person name="Xu M."/>
            <person name="Zhu Y."/>
            <person name="Zhang R."/>
            <person name="Shen M."/>
            <person name="Jiang W."/>
            <person name="Zhao G."/>
            <person name="Qin Z."/>
        </authorList>
    </citation>
    <scope>NUCLEOTIDE SEQUENCE</scope>
    <source>
        <plasmid evidence="2">SLP2</plasmid>
    </source>
</reference>
<keyword evidence="2" id="KW-0614">Plasmid</keyword>
<proteinExistence type="predicted"/>
<organism evidence="2">
    <name type="scientific">Streptomyces lividans</name>
    <dbReference type="NCBI Taxonomy" id="1916"/>
    <lineage>
        <taxon>Bacteria</taxon>
        <taxon>Bacillati</taxon>
        <taxon>Actinomycetota</taxon>
        <taxon>Actinomycetes</taxon>
        <taxon>Kitasatosporales</taxon>
        <taxon>Streptomycetaceae</taxon>
        <taxon>Streptomyces</taxon>
    </lineage>
</organism>
<evidence type="ECO:0000256" key="1">
    <source>
        <dbReference type="SAM" id="MobiDB-lite"/>
    </source>
</evidence>
<feature type="region of interest" description="Disordered" evidence="1">
    <location>
        <begin position="422"/>
        <end position="443"/>
    </location>
</feature>
<protein>
    <submittedName>
        <fullName evidence="2">PQC542.19</fullName>
    </submittedName>
</protein>
<name>Q203Z1_STRLI</name>
<geneLocation type="plasmid" evidence="2">
    <name>SLP2</name>
</geneLocation>
<dbReference type="AlphaFoldDB" id="Q203Z1"/>
<feature type="compositionally biased region" description="Polar residues" evidence="1">
    <location>
        <begin position="222"/>
        <end position="232"/>
    </location>
</feature>
<dbReference type="EMBL" id="DQ410885">
    <property type="protein sequence ID" value="ABD72323.1"/>
    <property type="molecule type" value="Genomic_DNA"/>
</dbReference>